<dbReference type="STRING" id="692418.SAMN04488029_0875"/>
<sequence>MKLDVLVFAAHPDDAELSCGGTILSLIASGKKVGLVDFTRGEMGTRGTPEIRDKESAAAAEILGLTVRENLKFQDVFFKNDDEHVLEVVRKIRQYQPDVILANAIADRHPDHGKAAQVVKRATFLAGLKNVNTKLEDMLQENWYIKNLYHYIQTDFHKPDFVIDVSGFWATRMEAVRAYKSQFFDPSGESSNTLISSPEFMELIEARGREFGMSIRVKYGEGFIADRMLGVSDLTSLL</sequence>
<name>A0A1W2G868_REIFA</name>
<dbReference type="OrthoDB" id="9778719at2"/>
<dbReference type="EMBL" id="FWYF01000001">
    <property type="protein sequence ID" value="SMD32528.1"/>
    <property type="molecule type" value="Genomic_DNA"/>
</dbReference>
<dbReference type="GO" id="GO:0016811">
    <property type="term" value="F:hydrolase activity, acting on carbon-nitrogen (but not peptide) bonds, in linear amides"/>
    <property type="evidence" value="ECO:0007669"/>
    <property type="project" value="TreeGrafter"/>
</dbReference>
<dbReference type="GO" id="GO:0019213">
    <property type="term" value="F:deacetylase activity"/>
    <property type="evidence" value="ECO:0007669"/>
    <property type="project" value="InterPro"/>
</dbReference>
<evidence type="ECO:0000313" key="2">
    <source>
        <dbReference type="Proteomes" id="UP000192472"/>
    </source>
</evidence>
<dbReference type="Pfam" id="PF02585">
    <property type="entry name" value="PIG-L"/>
    <property type="match status" value="1"/>
</dbReference>
<dbReference type="NCBIfam" id="TIGR04001">
    <property type="entry name" value="thiol_BshB1"/>
    <property type="match status" value="1"/>
</dbReference>
<dbReference type="GO" id="GO:0071793">
    <property type="term" value="P:bacillithiol biosynthetic process"/>
    <property type="evidence" value="ECO:0007669"/>
    <property type="project" value="InterPro"/>
</dbReference>
<evidence type="ECO:0000313" key="1">
    <source>
        <dbReference type="EMBL" id="SMD32528.1"/>
    </source>
</evidence>
<dbReference type="PANTHER" id="PTHR12993">
    <property type="entry name" value="N-ACETYLGLUCOSAMINYL-PHOSPHATIDYLINOSITOL DE-N-ACETYLASE-RELATED"/>
    <property type="match status" value="1"/>
</dbReference>
<keyword evidence="2" id="KW-1185">Reference proteome</keyword>
<dbReference type="RefSeq" id="WP_084371183.1">
    <property type="nucleotide sequence ID" value="NZ_FWYF01000001.1"/>
</dbReference>
<dbReference type="Proteomes" id="UP000192472">
    <property type="component" value="Unassembled WGS sequence"/>
</dbReference>
<protein>
    <submittedName>
        <fullName evidence="1">Bacillithiol biosynthesis deacetylase BshB1</fullName>
    </submittedName>
</protein>
<dbReference type="InterPro" id="IPR023842">
    <property type="entry name" value="Bacillithiol_biosynth_BshB1"/>
</dbReference>
<reference evidence="1 2" key="1">
    <citation type="submission" date="2017-04" db="EMBL/GenBank/DDBJ databases">
        <authorList>
            <person name="Afonso C.L."/>
            <person name="Miller P.J."/>
            <person name="Scott M.A."/>
            <person name="Spackman E."/>
            <person name="Goraichik I."/>
            <person name="Dimitrov K.M."/>
            <person name="Suarez D.L."/>
            <person name="Swayne D.E."/>
        </authorList>
    </citation>
    <scope>NUCLEOTIDE SEQUENCE [LARGE SCALE GENOMIC DNA]</scope>
    <source>
        <strain evidence="1 2">DSM 26133</strain>
    </source>
</reference>
<proteinExistence type="predicted"/>
<gene>
    <name evidence="1" type="ORF">SAMN04488029_0875</name>
</gene>
<dbReference type="InterPro" id="IPR003737">
    <property type="entry name" value="GlcNAc_PI_deacetylase-related"/>
</dbReference>
<dbReference type="AlphaFoldDB" id="A0A1W2G868"/>
<dbReference type="PANTHER" id="PTHR12993:SF30">
    <property type="entry name" value="N-ACETYL-ALPHA-D-GLUCOSAMINYL L-MALATE DEACETYLASE 1"/>
    <property type="match status" value="1"/>
</dbReference>
<accession>A0A1W2G868</accession>
<dbReference type="SUPFAM" id="SSF102588">
    <property type="entry name" value="LmbE-like"/>
    <property type="match status" value="1"/>
</dbReference>
<dbReference type="InterPro" id="IPR024078">
    <property type="entry name" value="LmbE-like_dom_sf"/>
</dbReference>
<dbReference type="Gene3D" id="3.40.50.10320">
    <property type="entry name" value="LmbE-like"/>
    <property type="match status" value="1"/>
</dbReference>
<organism evidence="1 2">
    <name type="scientific">Reichenbachiella faecimaris</name>
    <dbReference type="NCBI Taxonomy" id="692418"/>
    <lineage>
        <taxon>Bacteria</taxon>
        <taxon>Pseudomonadati</taxon>
        <taxon>Bacteroidota</taxon>
        <taxon>Cytophagia</taxon>
        <taxon>Cytophagales</taxon>
        <taxon>Reichenbachiellaceae</taxon>
        <taxon>Reichenbachiella</taxon>
    </lineage>
</organism>